<evidence type="ECO:0008006" key="3">
    <source>
        <dbReference type="Google" id="ProtNLM"/>
    </source>
</evidence>
<dbReference type="EMBL" id="MU854429">
    <property type="protein sequence ID" value="KAK4038440.1"/>
    <property type="molecule type" value="Genomic_DNA"/>
</dbReference>
<accession>A0AAN6PH52</accession>
<organism evidence="1 2">
    <name type="scientific">Parachaetomium inaequale</name>
    <dbReference type="NCBI Taxonomy" id="2588326"/>
    <lineage>
        <taxon>Eukaryota</taxon>
        <taxon>Fungi</taxon>
        <taxon>Dikarya</taxon>
        <taxon>Ascomycota</taxon>
        <taxon>Pezizomycotina</taxon>
        <taxon>Sordariomycetes</taxon>
        <taxon>Sordariomycetidae</taxon>
        <taxon>Sordariales</taxon>
        <taxon>Chaetomiaceae</taxon>
        <taxon>Parachaetomium</taxon>
    </lineage>
</organism>
<gene>
    <name evidence="1" type="ORF">C8A01DRAFT_17467</name>
</gene>
<reference evidence="2" key="1">
    <citation type="journal article" date="2023" name="Mol. Phylogenet. Evol.">
        <title>Genome-scale phylogeny and comparative genomics of the fungal order Sordariales.</title>
        <authorList>
            <person name="Hensen N."/>
            <person name="Bonometti L."/>
            <person name="Westerberg I."/>
            <person name="Brannstrom I.O."/>
            <person name="Guillou S."/>
            <person name="Cros-Aarteil S."/>
            <person name="Calhoun S."/>
            <person name="Haridas S."/>
            <person name="Kuo A."/>
            <person name="Mondo S."/>
            <person name="Pangilinan J."/>
            <person name="Riley R."/>
            <person name="LaButti K."/>
            <person name="Andreopoulos B."/>
            <person name="Lipzen A."/>
            <person name="Chen C."/>
            <person name="Yan M."/>
            <person name="Daum C."/>
            <person name="Ng V."/>
            <person name="Clum A."/>
            <person name="Steindorff A."/>
            <person name="Ohm R.A."/>
            <person name="Martin F."/>
            <person name="Silar P."/>
            <person name="Natvig D.O."/>
            <person name="Lalanne C."/>
            <person name="Gautier V."/>
            <person name="Ament-Velasquez S.L."/>
            <person name="Kruys A."/>
            <person name="Hutchinson M.I."/>
            <person name="Powell A.J."/>
            <person name="Barry K."/>
            <person name="Miller A.N."/>
            <person name="Grigoriev I.V."/>
            <person name="Debuchy R."/>
            <person name="Gladieux P."/>
            <person name="Hiltunen Thoren M."/>
            <person name="Johannesson H."/>
        </authorList>
    </citation>
    <scope>NUCLEOTIDE SEQUENCE [LARGE SCALE GENOMIC DNA]</scope>
    <source>
        <strain evidence="2">CBS 284.82</strain>
    </source>
</reference>
<keyword evidence="2" id="KW-1185">Reference proteome</keyword>
<evidence type="ECO:0000313" key="1">
    <source>
        <dbReference type="EMBL" id="KAK4038440.1"/>
    </source>
</evidence>
<evidence type="ECO:0000313" key="2">
    <source>
        <dbReference type="Proteomes" id="UP001303115"/>
    </source>
</evidence>
<comment type="caution">
    <text evidence="1">The sequence shown here is derived from an EMBL/GenBank/DDBJ whole genome shotgun (WGS) entry which is preliminary data.</text>
</comment>
<sequence length="131" mass="13916">MSRSRAPLAIGLAAAGGAGYYLYSAGGSPRAAEKQFESDAHHVAAKIKGEVPHRSTDVEHQAHKAGQEVGAKVDHAAETVNRDVSKAKSETEAYAKAAKADTLKKIDEFDRKVEDGAAKSKSYLSSWFGSK</sequence>
<dbReference type="Proteomes" id="UP001303115">
    <property type="component" value="Unassembled WGS sequence"/>
</dbReference>
<name>A0AAN6PH52_9PEZI</name>
<proteinExistence type="predicted"/>
<protein>
    <recommendedName>
        <fullName evidence="3">Calcofluor white hypersensitive protein</fullName>
    </recommendedName>
</protein>
<dbReference type="AlphaFoldDB" id="A0AAN6PH52"/>